<dbReference type="AlphaFoldDB" id="A0A9N9HUZ1"/>
<comment type="caution">
    <text evidence="6">The sequence shown here is derived from an EMBL/GenBank/DDBJ whole genome shotgun (WGS) entry which is preliminary data.</text>
</comment>
<keyword evidence="2" id="KW-0479">Metal-binding</keyword>
<evidence type="ECO:0000256" key="2">
    <source>
        <dbReference type="ARBA" id="ARBA00022723"/>
    </source>
</evidence>
<keyword evidence="5" id="KW-0539">Nucleus</keyword>
<proteinExistence type="predicted"/>
<sequence length="152" mass="18007">MTENNMESISDNEELIQKVKKSQPCHLVWQYLSWNMDKTFASCDLCQQQYGSKTGVSTIKGYFMTNHQNKWKEIKKQAMITIKPVAQYIKLDEKKIAKLNVLFLQWIIRDQQSFSIVSDSDFRDFVEALNPQYKLLCWQVISTKVQHLYEEQ</sequence>
<dbReference type="PANTHER" id="PTHR46481">
    <property type="entry name" value="ZINC FINGER BED DOMAIN-CONTAINING PROTEIN 4"/>
    <property type="match status" value="1"/>
</dbReference>
<evidence type="ECO:0000256" key="3">
    <source>
        <dbReference type="ARBA" id="ARBA00022771"/>
    </source>
</evidence>
<evidence type="ECO:0000256" key="1">
    <source>
        <dbReference type="ARBA" id="ARBA00004123"/>
    </source>
</evidence>
<evidence type="ECO:0000313" key="7">
    <source>
        <dbReference type="Proteomes" id="UP000789342"/>
    </source>
</evidence>
<evidence type="ECO:0000313" key="6">
    <source>
        <dbReference type="EMBL" id="CAG8706920.1"/>
    </source>
</evidence>
<dbReference type="OrthoDB" id="2446524at2759"/>
<protein>
    <submittedName>
        <fullName evidence="6">18147_t:CDS:1</fullName>
    </submittedName>
</protein>
<comment type="subcellular location">
    <subcellularLocation>
        <location evidence="1">Nucleus</location>
    </subcellularLocation>
</comment>
<keyword evidence="4" id="KW-0862">Zinc</keyword>
<name>A0A9N9HUZ1_9GLOM</name>
<keyword evidence="7" id="KW-1185">Reference proteome</keyword>
<keyword evidence="3" id="KW-0863">Zinc-finger</keyword>
<dbReference type="InterPro" id="IPR052035">
    <property type="entry name" value="ZnF_BED_domain_contain"/>
</dbReference>
<evidence type="ECO:0000256" key="4">
    <source>
        <dbReference type="ARBA" id="ARBA00022833"/>
    </source>
</evidence>
<dbReference type="PANTHER" id="PTHR46481:SF10">
    <property type="entry name" value="ZINC FINGER BED DOMAIN-CONTAINING PROTEIN 39"/>
    <property type="match status" value="1"/>
</dbReference>
<dbReference type="GO" id="GO:0008270">
    <property type="term" value="F:zinc ion binding"/>
    <property type="evidence" value="ECO:0007669"/>
    <property type="project" value="UniProtKB-KW"/>
</dbReference>
<reference evidence="6" key="1">
    <citation type="submission" date="2021-06" db="EMBL/GenBank/DDBJ databases">
        <authorList>
            <person name="Kallberg Y."/>
            <person name="Tangrot J."/>
            <person name="Rosling A."/>
        </authorList>
    </citation>
    <scope>NUCLEOTIDE SEQUENCE</scope>
    <source>
        <strain evidence="6">CL551</strain>
    </source>
</reference>
<dbReference type="SUPFAM" id="SSF140996">
    <property type="entry name" value="Hermes dimerisation domain"/>
    <property type="match status" value="1"/>
</dbReference>
<dbReference type="Proteomes" id="UP000789342">
    <property type="component" value="Unassembled WGS sequence"/>
</dbReference>
<evidence type="ECO:0000256" key="5">
    <source>
        <dbReference type="ARBA" id="ARBA00023242"/>
    </source>
</evidence>
<accession>A0A9N9HUZ1</accession>
<dbReference type="GO" id="GO:0005634">
    <property type="term" value="C:nucleus"/>
    <property type="evidence" value="ECO:0007669"/>
    <property type="project" value="UniProtKB-SubCell"/>
</dbReference>
<dbReference type="EMBL" id="CAJVPV010018384">
    <property type="protein sequence ID" value="CAG8706920.1"/>
    <property type="molecule type" value="Genomic_DNA"/>
</dbReference>
<organism evidence="6 7">
    <name type="scientific">Acaulospora morrowiae</name>
    <dbReference type="NCBI Taxonomy" id="94023"/>
    <lineage>
        <taxon>Eukaryota</taxon>
        <taxon>Fungi</taxon>
        <taxon>Fungi incertae sedis</taxon>
        <taxon>Mucoromycota</taxon>
        <taxon>Glomeromycotina</taxon>
        <taxon>Glomeromycetes</taxon>
        <taxon>Diversisporales</taxon>
        <taxon>Acaulosporaceae</taxon>
        <taxon>Acaulospora</taxon>
    </lineage>
</organism>
<gene>
    <name evidence="6" type="ORF">AMORRO_LOCUS12473</name>
</gene>